<dbReference type="PROSITE" id="PS50005">
    <property type="entry name" value="TPR"/>
    <property type="match status" value="1"/>
</dbReference>
<evidence type="ECO:0000256" key="1">
    <source>
        <dbReference type="PROSITE-ProRule" id="PRU00339"/>
    </source>
</evidence>
<protein>
    <submittedName>
        <fullName evidence="3">Uncharacterized protein</fullName>
    </submittedName>
</protein>
<sequence>MDIFFSNVFAKYEIAFLGVNLLYIAFHILHSFFHSYLRLQTFLGKKKTAERIIEEQKEKVLEEETESMENKETPLEEAELLKPVLSGDEKQYLAELIKTIKTRIARGEFSEARARIIEGLSIEKFNKDLNCLLASLYEKDRDYKKAELIYKDLILMNDTDPELYLKLGFALSIQGKYEIAYEIYKRLLSLDEHNTETVDMLANLGHQLGYHGESNEYAYIFLKKNPHNTDILYLTAINHINLEERISALGSLKKIRTIDPYNGKIQELIKKIELELELENNFKIEE</sequence>
<dbReference type="SMART" id="SM00028">
    <property type="entry name" value="TPR"/>
    <property type="match status" value="2"/>
</dbReference>
<feature type="repeat" description="TPR" evidence="1">
    <location>
        <begin position="161"/>
        <end position="194"/>
    </location>
</feature>
<accession>K1YDI7</accession>
<name>K1YDI7_9BACT</name>
<organism evidence="3">
    <name type="scientific">uncultured bacterium</name>
    <name type="common">gcode 4</name>
    <dbReference type="NCBI Taxonomy" id="1234023"/>
    <lineage>
        <taxon>Bacteria</taxon>
        <taxon>environmental samples</taxon>
    </lineage>
</organism>
<proteinExistence type="predicted"/>
<evidence type="ECO:0000313" key="3">
    <source>
        <dbReference type="EMBL" id="EKD30308.1"/>
    </source>
</evidence>
<keyword evidence="2" id="KW-1133">Transmembrane helix</keyword>
<keyword evidence="2" id="KW-0812">Transmembrane</keyword>
<evidence type="ECO:0000256" key="2">
    <source>
        <dbReference type="SAM" id="Phobius"/>
    </source>
</evidence>
<dbReference type="AlphaFoldDB" id="K1YDI7"/>
<dbReference type="InterPro" id="IPR011990">
    <property type="entry name" value="TPR-like_helical_dom_sf"/>
</dbReference>
<dbReference type="EMBL" id="AMFJ01034093">
    <property type="protein sequence ID" value="EKD30308.1"/>
    <property type="molecule type" value="Genomic_DNA"/>
</dbReference>
<gene>
    <name evidence="3" type="ORF">ACD_78C00093G0002</name>
</gene>
<dbReference type="SUPFAM" id="SSF48452">
    <property type="entry name" value="TPR-like"/>
    <property type="match status" value="1"/>
</dbReference>
<dbReference type="InterPro" id="IPR019734">
    <property type="entry name" value="TPR_rpt"/>
</dbReference>
<comment type="caution">
    <text evidence="3">The sequence shown here is derived from an EMBL/GenBank/DDBJ whole genome shotgun (WGS) entry which is preliminary data.</text>
</comment>
<dbReference type="Gene3D" id="1.25.40.10">
    <property type="entry name" value="Tetratricopeptide repeat domain"/>
    <property type="match status" value="2"/>
</dbReference>
<feature type="transmembrane region" description="Helical" evidence="2">
    <location>
        <begin position="14"/>
        <end position="37"/>
    </location>
</feature>
<reference evidence="3" key="1">
    <citation type="journal article" date="2012" name="Science">
        <title>Fermentation, hydrogen, and sulfur metabolism in multiple uncultivated bacterial phyla.</title>
        <authorList>
            <person name="Wrighton K.C."/>
            <person name="Thomas B.C."/>
            <person name="Sharon I."/>
            <person name="Miller C.S."/>
            <person name="Castelle C.J."/>
            <person name="VerBerkmoes N.C."/>
            <person name="Wilkins M.J."/>
            <person name="Hettich R.L."/>
            <person name="Lipton M.S."/>
            <person name="Williams K.H."/>
            <person name="Long P.E."/>
            <person name="Banfield J.F."/>
        </authorList>
    </citation>
    <scope>NUCLEOTIDE SEQUENCE [LARGE SCALE GENOMIC DNA]</scope>
</reference>
<keyword evidence="1" id="KW-0802">TPR repeat</keyword>
<keyword evidence="2" id="KW-0472">Membrane</keyword>